<evidence type="ECO:0000313" key="2">
    <source>
        <dbReference type="Proteomes" id="UP001157502"/>
    </source>
</evidence>
<accession>A0ACC2HBA3</accession>
<keyword evidence="2" id="KW-1185">Reference proteome</keyword>
<proteinExistence type="predicted"/>
<dbReference type="EMBL" id="CM055731">
    <property type="protein sequence ID" value="KAJ8013032.1"/>
    <property type="molecule type" value="Genomic_DNA"/>
</dbReference>
<name>A0ACC2HBA3_DALPE</name>
<reference evidence="1" key="1">
    <citation type="submission" date="2021-05" db="EMBL/GenBank/DDBJ databases">
        <authorList>
            <person name="Pan Q."/>
            <person name="Jouanno E."/>
            <person name="Zahm M."/>
            <person name="Klopp C."/>
            <person name="Cabau C."/>
            <person name="Louis A."/>
            <person name="Berthelot C."/>
            <person name="Parey E."/>
            <person name="Roest Crollius H."/>
            <person name="Montfort J."/>
            <person name="Robinson-Rechavi M."/>
            <person name="Bouchez O."/>
            <person name="Lampietro C."/>
            <person name="Lopez Roques C."/>
            <person name="Donnadieu C."/>
            <person name="Postlethwait J."/>
            <person name="Bobe J."/>
            <person name="Dillon D."/>
            <person name="Chandos A."/>
            <person name="von Hippel F."/>
            <person name="Guiguen Y."/>
        </authorList>
    </citation>
    <scope>NUCLEOTIDE SEQUENCE</scope>
    <source>
        <strain evidence="1">YG-Jan2019</strain>
    </source>
</reference>
<evidence type="ECO:0000313" key="1">
    <source>
        <dbReference type="EMBL" id="KAJ8013032.1"/>
    </source>
</evidence>
<organism evidence="1 2">
    <name type="scientific">Dallia pectoralis</name>
    <name type="common">Alaska blackfish</name>
    <dbReference type="NCBI Taxonomy" id="75939"/>
    <lineage>
        <taxon>Eukaryota</taxon>
        <taxon>Metazoa</taxon>
        <taxon>Chordata</taxon>
        <taxon>Craniata</taxon>
        <taxon>Vertebrata</taxon>
        <taxon>Euteleostomi</taxon>
        <taxon>Actinopterygii</taxon>
        <taxon>Neopterygii</taxon>
        <taxon>Teleostei</taxon>
        <taxon>Protacanthopterygii</taxon>
        <taxon>Esociformes</taxon>
        <taxon>Umbridae</taxon>
        <taxon>Dallia</taxon>
    </lineage>
</organism>
<sequence>MVGMLKKDWASQNSIALSWLEPNLPPLAVVDYEIKYYEKEHEELSYSSTRTKVPSVIITGLKPSTCYVFSLRTRTSAGHSAYSPKYEYETTDDTSDMASDQGQVLVIVTAAVGGFTLLIILTLFFLITGRCQWYIKSKMSSEDKRRTNYQNGHAIPYPGVKTYVDPDTYEDPAQAVHEFAKEIDPTRIRIERVIGAGEFGEVCSGRLRTPGKKEIAVAIKTLKGGYVERQRRDFLREASIMGQFDHPNIIRLEGVVTKSRPVMIVVEYMENGSLDSFLRNHDGHFTVIQLVGMLRGIASGMKYLSDMGYVHRDLAARNILVNSNLVCKVSDFGLSRVLEDDPEAAYTTTGGKIPIRWTAPEAIAYRKFSSASDAWSYGIVMWEVMSYGERPYWEMSNQDVILSIEEGYRLPAPMGCPVALHQLMLHCWQKERSQRPNFIDMVSFLDKLIRNPSSLLALVEDIQCLPESPGEVGEYPMFISIGDWLDSIKMSQYKNSFVAAGFSTLDSVAHMTIEDVRRIGVVLIGHQRRIVSSIQTLRLQLLHEQEKGFHV</sequence>
<dbReference type="Proteomes" id="UP001157502">
    <property type="component" value="Chromosome 4"/>
</dbReference>
<gene>
    <name evidence="1" type="ORF">DPEC_G00049090</name>
</gene>
<comment type="caution">
    <text evidence="1">The sequence shown here is derived from an EMBL/GenBank/DDBJ whole genome shotgun (WGS) entry which is preliminary data.</text>
</comment>
<protein>
    <submittedName>
        <fullName evidence="1">Uncharacterized protein</fullName>
    </submittedName>
</protein>